<dbReference type="InterPro" id="IPR010282">
    <property type="entry name" value="Uncharacterised_HutD/Ves"/>
</dbReference>
<dbReference type="PANTHER" id="PTHR37943:SF1">
    <property type="entry name" value="PROTEIN VES"/>
    <property type="match status" value="1"/>
</dbReference>
<accession>A0A845QFK7</accession>
<dbReference type="Proteomes" id="UP000446866">
    <property type="component" value="Unassembled WGS sequence"/>
</dbReference>
<feature type="transmembrane region" description="Helical" evidence="1">
    <location>
        <begin position="283"/>
        <end position="309"/>
    </location>
</feature>
<dbReference type="RefSeq" id="WP_160200879.1">
    <property type="nucleotide sequence ID" value="NZ_QXWK01000003.1"/>
</dbReference>
<evidence type="ECO:0000256" key="1">
    <source>
        <dbReference type="SAM" id="Phobius"/>
    </source>
</evidence>
<dbReference type="InterPro" id="IPR011051">
    <property type="entry name" value="RmlC_Cupin_sf"/>
</dbReference>
<keyword evidence="3" id="KW-1185">Reference proteome</keyword>
<keyword evidence="1" id="KW-0472">Membrane</keyword>
<evidence type="ECO:0000313" key="2">
    <source>
        <dbReference type="EMBL" id="NBH60580.1"/>
    </source>
</evidence>
<dbReference type="SUPFAM" id="SSF51182">
    <property type="entry name" value="RmlC-like cupins"/>
    <property type="match status" value="1"/>
</dbReference>
<keyword evidence="1" id="KW-0812">Transmembrane</keyword>
<dbReference type="AlphaFoldDB" id="A0A845QFK7"/>
<reference evidence="2 3" key="1">
    <citation type="submission" date="2018-08" db="EMBL/GenBank/DDBJ databases">
        <title>Murine metabolic-syndrome-specific gut microbial biobank.</title>
        <authorList>
            <person name="Liu C."/>
        </authorList>
    </citation>
    <scope>NUCLEOTIDE SEQUENCE [LARGE SCALE GENOMIC DNA]</scope>
    <source>
        <strain evidence="2 3">28</strain>
    </source>
</reference>
<proteinExistence type="predicted"/>
<keyword evidence="1" id="KW-1133">Transmembrane helix</keyword>
<gene>
    <name evidence="2" type="ORF">D0435_02695</name>
</gene>
<evidence type="ECO:0000313" key="3">
    <source>
        <dbReference type="Proteomes" id="UP000446866"/>
    </source>
</evidence>
<sequence>MEYKIYKETDFNKSNWTGGTTTQLAIFPQESRYLERNFIWRLSSATCDLEETTFSKLADYDRVLMVLSGNAVLAHQDVRVARLQPFEQDRFDGAYTTKSFGKITDYNLMVKKGNEGFLDVIMAEEQSKPLDRDSYPSFERYTTALYCTEGFAAVTVCGETLMLTAGQQLVINDENRNPAEVSVMGDGTLIRAQIFYDYHLEEMAATVIPRERVSFDDFKTCIYLSNVQFRGAKYIIKSLKNQWFDEELSKAIRKLEQFYIPFIITTLGFCAILGIGYNRFDTVLQWVLALVGWFLADILLVSPLLYLMVVPKPARKHIKDVANLTPYEKRVRERELSTNERMDKLMKRYKTAGMQRYDKNGNAYMIEKDD</sequence>
<name>A0A845QFK7_9FIRM</name>
<protein>
    <recommendedName>
        <fullName evidence="4">HutD family protein</fullName>
    </recommendedName>
</protein>
<feature type="transmembrane region" description="Helical" evidence="1">
    <location>
        <begin position="258"/>
        <end position="277"/>
    </location>
</feature>
<dbReference type="InterPro" id="IPR014710">
    <property type="entry name" value="RmlC-like_jellyroll"/>
</dbReference>
<dbReference type="Pfam" id="PF05962">
    <property type="entry name" value="HutD"/>
    <property type="match status" value="1"/>
</dbReference>
<dbReference type="EMBL" id="QXWK01000003">
    <property type="protein sequence ID" value="NBH60580.1"/>
    <property type="molecule type" value="Genomic_DNA"/>
</dbReference>
<dbReference type="Gene3D" id="2.60.120.10">
    <property type="entry name" value="Jelly Rolls"/>
    <property type="match status" value="1"/>
</dbReference>
<dbReference type="PANTHER" id="PTHR37943">
    <property type="entry name" value="PROTEIN VES"/>
    <property type="match status" value="1"/>
</dbReference>
<evidence type="ECO:0008006" key="4">
    <source>
        <dbReference type="Google" id="ProtNLM"/>
    </source>
</evidence>
<comment type="caution">
    <text evidence="2">The sequence shown here is derived from an EMBL/GenBank/DDBJ whole genome shotgun (WGS) entry which is preliminary data.</text>
</comment>
<organism evidence="2 3">
    <name type="scientific">Anaerotruncus colihominis</name>
    <dbReference type="NCBI Taxonomy" id="169435"/>
    <lineage>
        <taxon>Bacteria</taxon>
        <taxon>Bacillati</taxon>
        <taxon>Bacillota</taxon>
        <taxon>Clostridia</taxon>
        <taxon>Eubacteriales</taxon>
        <taxon>Oscillospiraceae</taxon>
        <taxon>Anaerotruncus</taxon>
    </lineage>
</organism>